<dbReference type="PANTHER" id="PTHR10472:SF5">
    <property type="entry name" value="D-AMINOACYL-TRNA DEACYLASE 1"/>
    <property type="match status" value="1"/>
</dbReference>
<dbReference type="NCBIfam" id="TIGR00256">
    <property type="entry name" value="D-aminoacyl-tRNA deacylase"/>
    <property type="match status" value="1"/>
</dbReference>
<dbReference type="EC" id="3.1.1.96" evidence="2"/>
<dbReference type="RefSeq" id="WP_047253232.1">
    <property type="nucleotide sequence ID" value="NZ_CP011545.1"/>
</dbReference>
<reference evidence="4" key="2">
    <citation type="submission" date="2015-05" db="EMBL/GenBank/DDBJ databases">
        <title>Complete genome sequence of Corynebacterium testudinoris DSM 44614, recovered from necrotic lesions in the mouth of a tortoise.</title>
        <authorList>
            <person name="Ruckert C."/>
            <person name="Albersmeier A."/>
            <person name="Winkler A."/>
            <person name="Tauch A."/>
        </authorList>
    </citation>
    <scope>NUCLEOTIDE SEQUENCE [LARGE SCALE GENOMIC DNA]</scope>
    <source>
        <strain evidence="4">DSM 44614</strain>
    </source>
</reference>
<accession>A0A0G3H879</accession>
<dbReference type="SUPFAM" id="SSF69500">
    <property type="entry name" value="DTD-like"/>
    <property type="match status" value="1"/>
</dbReference>
<comment type="subunit">
    <text evidence="2">Homodimer.</text>
</comment>
<dbReference type="Gene3D" id="3.50.80.10">
    <property type="entry name" value="D-tyrosyl-tRNA(Tyr) deacylase"/>
    <property type="match status" value="1"/>
</dbReference>
<dbReference type="HAMAP" id="MF_00518">
    <property type="entry name" value="Deacylase_Dtd"/>
    <property type="match status" value="1"/>
</dbReference>
<dbReference type="GO" id="GO:0106026">
    <property type="term" value="F:Gly-tRNA(Ala) deacylase activity"/>
    <property type="evidence" value="ECO:0007669"/>
    <property type="project" value="UniProtKB-UniRule"/>
</dbReference>
<reference evidence="3 4" key="1">
    <citation type="journal article" date="2015" name="Genome Announc.">
        <title>Complete Genome Sequence of the Type Strain Corynebacterium testudinoris DSM 44614, Recovered from Necrotic Lesions in the Mouth of a Tortoise.</title>
        <authorList>
            <person name="Ruckert C."/>
            <person name="Kriete M."/>
            <person name="Jaenicke S."/>
            <person name="Winkler A."/>
            <person name="Tauch A."/>
        </authorList>
    </citation>
    <scope>NUCLEOTIDE SEQUENCE [LARGE SCALE GENOMIC DNA]</scope>
    <source>
        <strain evidence="3 4">DSM 44614</strain>
    </source>
</reference>
<dbReference type="GO" id="GO:0051500">
    <property type="term" value="F:D-tyrosyl-tRNA(Tyr) deacylase activity"/>
    <property type="evidence" value="ECO:0007669"/>
    <property type="project" value="TreeGrafter"/>
</dbReference>
<dbReference type="GO" id="GO:0000049">
    <property type="term" value="F:tRNA binding"/>
    <property type="evidence" value="ECO:0007669"/>
    <property type="project" value="UniProtKB-UniRule"/>
</dbReference>
<keyword evidence="2 3" id="KW-0378">Hydrolase</keyword>
<keyword evidence="2" id="KW-0694">RNA-binding</keyword>
<evidence type="ECO:0000256" key="2">
    <source>
        <dbReference type="HAMAP-Rule" id="MF_00518"/>
    </source>
</evidence>
<dbReference type="AlphaFoldDB" id="A0A0G3H879"/>
<dbReference type="GO" id="GO:0043908">
    <property type="term" value="F:Ser(Gly)-tRNA(Ala) hydrolase activity"/>
    <property type="evidence" value="ECO:0007669"/>
    <property type="project" value="UniProtKB-UniRule"/>
</dbReference>
<comment type="catalytic activity">
    <reaction evidence="2">
        <text>glycyl-tRNA(Ala) + H2O = tRNA(Ala) + glycine + H(+)</text>
        <dbReference type="Rhea" id="RHEA:53744"/>
        <dbReference type="Rhea" id="RHEA-COMP:9657"/>
        <dbReference type="Rhea" id="RHEA-COMP:13640"/>
        <dbReference type="ChEBI" id="CHEBI:15377"/>
        <dbReference type="ChEBI" id="CHEBI:15378"/>
        <dbReference type="ChEBI" id="CHEBI:57305"/>
        <dbReference type="ChEBI" id="CHEBI:78442"/>
        <dbReference type="ChEBI" id="CHEBI:78522"/>
    </reaction>
</comment>
<evidence type="ECO:0000256" key="1">
    <source>
        <dbReference type="ARBA" id="ARBA00009673"/>
    </source>
</evidence>
<evidence type="ECO:0000313" key="4">
    <source>
        <dbReference type="Proteomes" id="UP000035540"/>
    </source>
</evidence>
<protein>
    <recommendedName>
        <fullName evidence="2">D-aminoacyl-tRNA deacylase</fullName>
        <shortName evidence="2">DTD</shortName>
        <ecNumber evidence="2">3.1.1.96</ecNumber>
    </recommendedName>
    <alternativeName>
        <fullName evidence="2">Gly-tRNA(Ala) deacylase</fullName>
        <ecNumber evidence="2">3.1.1.-</ecNumber>
    </alternativeName>
</protein>
<gene>
    <name evidence="2 3" type="primary">dtd</name>
    <name evidence="3" type="ORF">CTEST_07675</name>
</gene>
<dbReference type="Pfam" id="PF02580">
    <property type="entry name" value="Tyr_Deacylase"/>
    <property type="match status" value="1"/>
</dbReference>
<proteinExistence type="inferred from homology"/>
<dbReference type="EC" id="3.1.1.-" evidence="2"/>
<dbReference type="Proteomes" id="UP000035540">
    <property type="component" value="Chromosome"/>
</dbReference>
<dbReference type="GO" id="GO:0019478">
    <property type="term" value="P:D-amino acid catabolic process"/>
    <property type="evidence" value="ECO:0007669"/>
    <property type="project" value="UniProtKB-UniRule"/>
</dbReference>
<evidence type="ECO:0000313" key="3">
    <source>
        <dbReference type="EMBL" id="AKK08965.1"/>
    </source>
</evidence>
<dbReference type="PANTHER" id="PTHR10472">
    <property type="entry name" value="D-TYROSYL-TRNA TYR DEACYLASE"/>
    <property type="match status" value="1"/>
</dbReference>
<feature type="short sequence motif" description="Gly-cisPro motif, important for rejection of L-amino acids" evidence="2">
    <location>
        <begin position="132"/>
        <end position="133"/>
    </location>
</feature>
<comment type="catalytic activity">
    <reaction evidence="2">
        <text>a D-aminoacyl-tRNA + H2O = a tRNA + a D-alpha-amino acid + H(+)</text>
        <dbReference type="Rhea" id="RHEA:13953"/>
        <dbReference type="Rhea" id="RHEA-COMP:10123"/>
        <dbReference type="Rhea" id="RHEA-COMP:10124"/>
        <dbReference type="ChEBI" id="CHEBI:15377"/>
        <dbReference type="ChEBI" id="CHEBI:15378"/>
        <dbReference type="ChEBI" id="CHEBI:59871"/>
        <dbReference type="ChEBI" id="CHEBI:78442"/>
        <dbReference type="ChEBI" id="CHEBI:79333"/>
        <dbReference type="EC" id="3.1.1.96"/>
    </reaction>
</comment>
<name>A0A0G3H879_9CORY</name>
<dbReference type="FunFam" id="3.50.80.10:FF:000001">
    <property type="entry name" value="D-aminoacyl-tRNA deacylase"/>
    <property type="match status" value="1"/>
</dbReference>
<dbReference type="InterPro" id="IPR023509">
    <property type="entry name" value="DTD-like_sf"/>
</dbReference>
<keyword evidence="4" id="KW-1185">Reference proteome</keyword>
<keyword evidence="2" id="KW-0820">tRNA-binding</keyword>
<keyword evidence="2" id="KW-0963">Cytoplasm</keyword>
<comment type="subcellular location">
    <subcellularLocation>
        <location evidence="2">Cytoplasm</location>
    </subcellularLocation>
</comment>
<dbReference type="STRING" id="136857.CTEST_07675"/>
<comment type="domain">
    <text evidence="2">A Gly-cisPro motif from one monomer fits into the active site of the other monomer to allow specific chiral rejection of L-amino acids.</text>
</comment>
<dbReference type="PATRIC" id="fig|136857.5.peg.1524"/>
<dbReference type="OrthoDB" id="9801395at2"/>
<organism evidence="3 4">
    <name type="scientific">Corynebacterium testudinoris</name>
    <dbReference type="NCBI Taxonomy" id="136857"/>
    <lineage>
        <taxon>Bacteria</taxon>
        <taxon>Bacillati</taxon>
        <taxon>Actinomycetota</taxon>
        <taxon>Actinomycetes</taxon>
        <taxon>Mycobacteriales</taxon>
        <taxon>Corynebacteriaceae</taxon>
        <taxon>Corynebacterium</taxon>
    </lineage>
</organism>
<dbReference type="InterPro" id="IPR003732">
    <property type="entry name" value="Daa-tRNA_deacyls_DTD"/>
</dbReference>
<comment type="similarity">
    <text evidence="1 2">Belongs to the DTD family.</text>
</comment>
<dbReference type="GO" id="GO:0005737">
    <property type="term" value="C:cytoplasm"/>
    <property type="evidence" value="ECO:0007669"/>
    <property type="project" value="UniProtKB-SubCell"/>
</dbReference>
<dbReference type="EMBL" id="CP011545">
    <property type="protein sequence ID" value="AKK08965.1"/>
    <property type="molecule type" value="Genomic_DNA"/>
</dbReference>
<comment type="function">
    <text evidence="2">An aminoacyl-tRNA editing enzyme that deacylates mischarged D-aminoacyl-tRNAs. Also deacylates mischarged glycyl-tRNA(Ala), protecting cells against glycine mischarging by AlaRS. Acts via tRNA-based rather than protein-based catalysis; rejects L-amino acids rather than detecting D-amino acids in the active site. By recycling D-aminoacyl-tRNA to D-amino acids and free tRNA molecules, this enzyme counteracts the toxicity associated with the formation of D-aminoacyl-tRNA entities in vivo and helps enforce protein L-homochirality.</text>
</comment>
<sequence length="140" mass="14744">MKAVLTRVSSASVTVDGEIVGQIGTGLLALVGVGRDDAADAWDTMVRKIAELRILDGELSVEDAGASVLLVSQFTLHGRTAKGRRPSWSDAAPGDMAEPIIARIAEGLRARGIHVEQGRFGAMMQVTSVNEGPFTVLVEC</sequence>
<dbReference type="CDD" id="cd00563">
    <property type="entry name" value="Dtyr_deacylase"/>
    <property type="match status" value="1"/>
</dbReference>
<dbReference type="KEGG" id="cted:CTEST_07675"/>